<keyword evidence="4 5" id="KW-0472">Membrane</keyword>
<reference evidence="7 8" key="1">
    <citation type="submission" date="2021-01" db="EMBL/GenBank/DDBJ databases">
        <title>Genome Sequencing of Type Strains.</title>
        <authorList>
            <person name="Lemaire J.F."/>
            <person name="Inderbitzin P."/>
            <person name="Collins S.B."/>
            <person name="Wespe N."/>
            <person name="Knight-Connoni V."/>
        </authorList>
    </citation>
    <scope>NUCLEOTIDE SEQUENCE [LARGE SCALE GENOMIC DNA]</scope>
    <source>
        <strain evidence="7 8">DSM 14730</strain>
    </source>
</reference>
<dbReference type="RefSeq" id="WP_188403656.1">
    <property type="nucleotide sequence ID" value="NZ_BMCE01000002.1"/>
</dbReference>
<dbReference type="EMBL" id="JAFHKS010000042">
    <property type="protein sequence ID" value="MBN3544661.1"/>
    <property type="molecule type" value="Genomic_DNA"/>
</dbReference>
<evidence type="ECO:0000259" key="6">
    <source>
        <dbReference type="Pfam" id="PF00999"/>
    </source>
</evidence>
<feature type="domain" description="Cation/H+ exchanger transmembrane" evidence="6">
    <location>
        <begin position="4"/>
        <end position="42"/>
    </location>
</feature>
<gene>
    <name evidence="7" type="ORF">JYA64_05115</name>
</gene>
<evidence type="ECO:0000256" key="2">
    <source>
        <dbReference type="ARBA" id="ARBA00022692"/>
    </source>
</evidence>
<evidence type="ECO:0000256" key="4">
    <source>
        <dbReference type="ARBA" id="ARBA00023136"/>
    </source>
</evidence>
<keyword evidence="2 5" id="KW-0812">Transmembrane</keyword>
<name>A0ABS2ZDG3_9BACL</name>
<evidence type="ECO:0000256" key="3">
    <source>
        <dbReference type="ARBA" id="ARBA00022989"/>
    </source>
</evidence>
<proteinExistence type="predicted"/>
<dbReference type="Pfam" id="PF00999">
    <property type="entry name" value="Na_H_Exchanger"/>
    <property type="match status" value="1"/>
</dbReference>
<organism evidence="7 8">
    <name type="scientific">Fictibacillus barbaricus</name>
    <dbReference type="NCBI Taxonomy" id="182136"/>
    <lineage>
        <taxon>Bacteria</taxon>
        <taxon>Bacillati</taxon>
        <taxon>Bacillota</taxon>
        <taxon>Bacilli</taxon>
        <taxon>Bacillales</taxon>
        <taxon>Fictibacillaceae</taxon>
        <taxon>Fictibacillus</taxon>
    </lineage>
</organism>
<keyword evidence="3 5" id="KW-1133">Transmembrane helix</keyword>
<protein>
    <submittedName>
        <fullName evidence="7">Cation:proton antiporter</fullName>
    </submittedName>
</protein>
<dbReference type="Proteomes" id="UP001319060">
    <property type="component" value="Unassembled WGS sequence"/>
</dbReference>
<comment type="caution">
    <text evidence="7">The sequence shown here is derived from an EMBL/GenBank/DDBJ whole genome shotgun (WGS) entry which is preliminary data.</text>
</comment>
<feature type="transmembrane region" description="Helical" evidence="5">
    <location>
        <begin position="6"/>
        <end position="36"/>
    </location>
</feature>
<evidence type="ECO:0000313" key="7">
    <source>
        <dbReference type="EMBL" id="MBN3544661.1"/>
    </source>
</evidence>
<keyword evidence="8" id="KW-1185">Reference proteome</keyword>
<accession>A0ABS2ZDG3</accession>
<dbReference type="InterPro" id="IPR006153">
    <property type="entry name" value="Cation/H_exchanger_TM"/>
</dbReference>
<evidence type="ECO:0000313" key="8">
    <source>
        <dbReference type="Proteomes" id="UP001319060"/>
    </source>
</evidence>
<evidence type="ECO:0000256" key="5">
    <source>
        <dbReference type="SAM" id="Phobius"/>
    </source>
</evidence>
<evidence type="ECO:0000256" key="1">
    <source>
        <dbReference type="ARBA" id="ARBA00004141"/>
    </source>
</evidence>
<sequence>MGPLEIGFSILLFYGSLLIAEAIHVSGIITVVVAGLTSGNYGARIYGGCGEAFT</sequence>
<comment type="subcellular location">
    <subcellularLocation>
        <location evidence="1">Membrane</location>
        <topology evidence="1">Multi-pass membrane protein</topology>
    </subcellularLocation>
</comment>